<proteinExistence type="inferred from homology"/>
<organism evidence="2 3">
    <name type="scientific">candidate division WOR-1 bacterium RIFOXYB2_FULL_37_13</name>
    <dbReference type="NCBI Taxonomy" id="1802579"/>
    <lineage>
        <taxon>Bacteria</taxon>
        <taxon>Bacillati</taxon>
        <taxon>Saganbacteria</taxon>
    </lineage>
</organism>
<name>A0A1F4SDY8_UNCSA</name>
<dbReference type="Pfam" id="PF02594">
    <property type="entry name" value="DUF167"/>
    <property type="match status" value="1"/>
</dbReference>
<sequence>MTEIMLEIRVVLNAEHNELKGNRLYVALPELNNQINEIMLDLLAEEYNVKKNKIKIMKGQNSIQKTVKII</sequence>
<evidence type="ECO:0000313" key="2">
    <source>
        <dbReference type="EMBL" id="OGC18641.1"/>
    </source>
</evidence>
<dbReference type="AlphaFoldDB" id="A0A1F4SDY8"/>
<evidence type="ECO:0000256" key="1">
    <source>
        <dbReference type="ARBA" id="ARBA00010364"/>
    </source>
</evidence>
<dbReference type="InterPro" id="IPR036591">
    <property type="entry name" value="YggU-like_sf"/>
</dbReference>
<evidence type="ECO:0000313" key="3">
    <source>
        <dbReference type="Proteomes" id="UP000178417"/>
    </source>
</evidence>
<comment type="caution">
    <text evidence="2">The sequence shown here is derived from an EMBL/GenBank/DDBJ whole genome shotgun (WGS) entry which is preliminary data.</text>
</comment>
<dbReference type="EMBL" id="MEUB01000069">
    <property type="protein sequence ID" value="OGC18641.1"/>
    <property type="molecule type" value="Genomic_DNA"/>
</dbReference>
<accession>A0A1F4SDY8</accession>
<dbReference type="InterPro" id="IPR003746">
    <property type="entry name" value="DUF167"/>
</dbReference>
<dbReference type="Gene3D" id="3.30.1200.10">
    <property type="entry name" value="YggU-like"/>
    <property type="match status" value="1"/>
</dbReference>
<dbReference type="SUPFAM" id="SSF69786">
    <property type="entry name" value="YggU-like"/>
    <property type="match status" value="1"/>
</dbReference>
<comment type="similarity">
    <text evidence="1">Belongs to the UPF0235 family.</text>
</comment>
<dbReference type="Proteomes" id="UP000178417">
    <property type="component" value="Unassembled WGS sequence"/>
</dbReference>
<protein>
    <submittedName>
        <fullName evidence="2">Uncharacterized protein</fullName>
    </submittedName>
</protein>
<reference evidence="2 3" key="1">
    <citation type="journal article" date="2016" name="Nat. Commun.">
        <title>Thousands of microbial genomes shed light on interconnected biogeochemical processes in an aquifer system.</title>
        <authorList>
            <person name="Anantharaman K."/>
            <person name="Brown C.T."/>
            <person name="Hug L.A."/>
            <person name="Sharon I."/>
            <person name="Castelle C.J."/>
            <person name="Probst A.J."/>
            <person name="Thomas B.C."/>
            <person name="Singh A."/>
            <person name="Wilkins M.J."/>
            <person name="Karaoz U."/>
            <person name="Brodie E.L."/>
            <person name="Williams K.H."/>
            <person name="Hubbard S.S."/>
            <person name="Banfield J.F."/>
        </authorList>
    </citation>
    <scope>NUCLEOTIDE SEQUENCE [LARGE SCALE GENOMIC DNA]</scope>
</reference>
<gene>
    <name evidence="2" type="ORF">A2310_03350</name>
</gene>